<evidence type="ECO:0000313" key="1">
    <source>
        <dbReference type="EMBL" id="GFZ18286.1"/>
    </source>
</evidence>
<evidence type="ECO:0000313" key="2">
    <source>
        <dbReference type="Proteomes" id="UP000585474"/>
    </source>
</evidence>
<dbReference type="AlphaFoldDB" id="A0A7J0H5A8"/>
<accession>A0A7J0H5A8</accession>
<protein>
    <submittedName>
        <fullName evidence="1">Uncharacterized protein</fullName>
    </submittedName>
</protein>
<organism evidence="1 2">
    <name type="scientific">Actinidia rufa</name>
    <dbReference type="NCBI Taxonomy" id="165716"/>
    <lineage>
        <taxon>Eukaryota</taxon>
        <taxon>Viridiplantae</taxon>
        <taxon>Streptophyta</taxon>
        <taxon>Embryophyta</taxon>
        <taxon>Tracheophyta</taxon>
        <taxon>Spermatophyta</taxon>
        <taxon>Magnoliopsida</taxon>
        <taxon>eudicotyledons</taxon>
        <taxon>Gunneridae</taxon>
        <taxon>Pentapetalae</taxon>
        <taxon>asterids</taxon>
        <taxon>Ericales</taxon>
        <taxon>Actinidiaceae</taxon>
        <taxon>Actinidia</taxon>
    </lineage>
</organism>
<comment type="caution">
    <text evidence="1">The sequence shown here is derived from an EMBL/GenBank/DDBJ whole genome shotgun (WGS) entry which is preliminary data.</text>
</comment>
<reference evidence="1 2" key="1">
    <citation type="submission" date="2019-07" db="EMBL/GenBank/DDBJ databases">
        <title>De Novo Assembly of kiwifruit Actinidia rufa.</title>
        <authorList>
            <person name="Sugita-Konishi S."/>
            <person name="Sato K."/>
            <person name="Mori E."/>
            <person name="Abe Y."/>
            <person name="Kisaki G."/>
            <person name="Hamano K."/>
            <person name="Suezawa K."/>
            <person name="Otani M."/>
            <person name="Fukuda T."/>
            <person name="Manabe T."/>
            <person name="Gomi K."/>
            <person name="Tabuchi M."/>
            <person name="Akimitsu K."/>
            <person name="Kataoka I."/>
        </authorList>
    </citation>
    <scope>NUCLEOTIDE SEQUENCE [LARGE SCALE GENOMIC DNA]</scope>
    <source>
        <strain evidence="2">cv. Fuchu</strain>
    </source>
</reference>
<sequence length="222" mass="25304">MSTMEAGSSGKKSKSKGKEKVDYDSSRFTDKVKEKLYNRVWVRNGAVIKRELDLVILENSSIELLQNFTNRGWISLTMFKAELILTLCQEFMANIKYKLVNGKGKERLTSWVRGKKLKVSPDTFVEVFGMPREENPEFELPDIGMPEMATISHELLLEGEEWDGDVQCNKTRLKNRASLLWAIGTGKTIDLPRMMFMSFMRCTYGFGHEGFCAFHGVSHGAL</sequence>
<name>A0A7J0H5A8_9ERIC</name>
<proteinExistence type="predicted"/>
<dbReference type="Proteomes" id="UP000585474">
    <property type="component" value="Unassembled WGS sequence"/>
</dbReference>
<gene>
    <name evidence="1" type="ORF">Acr_27g0000250</name>
</gene>
<dbReference type="EMBL" id="BJWL01000027">
    <property type="protein sequence ID" value="GFZ18286.1"/>
    <property type="molecule type" value="Genomic_DNA"/>
</dbReference>
<keyword evidence="2" id="KW-1185">Reference proteome</keyword>